<accession>A0A366MEV8</accession>
<dbReference type="AlphaFoldDB" id="A0A366MEV8"/>
<evidence type="ECO:0000313" key="2">
    <source>
        <dbReference type="EMBL" id="RBQ23992.1"/>
    </source>
</evidence>
<protein>
    <submittedName>
        <fullName evidence="2">Uncharacterized protein</fullName>
    </submittedName>
</protein>
<gene>
    <name evidence="2" type="ORF">ALNOE001_05400</name>
</gene>
<feature type="region of interest" description="Disordered" evidence="1">
    <location>
        <begin position="59"/>
        <end position="82"/>
    </location>
</feature>
<evidence type="ECO:0000256" key="1">
    <source>
        <dbReference type="SAM" id="MobiDB-lite"/>
    </source>
</evidence>
<evidence type="ECO:0000313" key="3">
    <source>
        <dbReference type="Proteomes" id="UP000253099"/>
    </source>
</evidence>
<reference evidence="2 3" key="1">
    <citation type="submission" date="2018-06" db="EMBL/GenBank/DDBJ databases">
        <title>Genomic insight into two independent archaeal endosymbiosis events.</title>
        <authorList>
            <person name="Lind A.E."/>
            <person name="Lewis W.H."/>
            <person name="Spang A."/>
            <person name="Guy L."/>
            <person name="Embley M.T."/>
            <person name="Ettema T.J.G."/>
        </authorList>
    </citation>
    <scope>NUCLEOTIDE SEQUENCE [LARGE SCALE GENOMIC DNA]</scope>
    <source>
        <strain evidence="2">NOE</strain>
    </source>
</reference>
<dbReference type="EMBL" id="NIZT01000012">
    <property type="protein sequence ID" value="RBQ23992.1"/>
    <property type="molecule type" value="Genomic_DNA"/>
</dbReference>
<sequence length="102" mass="11915">MPRFSSILKYNNKIFEIKDVRLKSEHTLKLDLFGENIIFFIADNEIQNITFYTANIENPNENSTNNNRTNNTVNKPNNNKAQNDLIVENENSRKMLIIQSLL</sequence>
<organism evidence="2 3">
    <name type="scientific">Candidatus Methanobinarius endosymbioticus</name>
    <dbReference type="NCBI Taxonomy" id="2006182"/>
    <lineage>
        <taxon>Archaea</taxon>
        <taxon>Methanobacteriati</taxon>
        <taxon>Methanobacteriota</taxon>
        <taxon>Methanomada group</taxon>
        <taxon>Methanobacteria</taxon>
        <taxon>Methanobacteriales</taxon>
        <taxon>Methanobacteriaceae</taxon>
        <taxon>Candidatus Methanobinarius</taxon>
    </lineage>
</organism>
<keyword evidence="3" id="KW-1185">Reference proteome</keyword>
<proteinExistence type="predicted"/>
<dbReference type="Proteomes" id="UP000253099">
    <property type="component" value="Unassembled WGS sequence"/>
</dbReference>
<name>A0A366MEV8_9EURY</name>
<comment type="caution">
    <text evidence="2">The sequence shown here is derived from an EMBL/GenBank/DDBJ whole genome shotgun (WGS) entry which is preliminary data.</text>
</comment>